<dbReference type="Proteomes" id="UP000664132">
    <property type="component" value="Unassembled WGS sequence"/>
</dbReference>
<gene>
    <name evidence="9" type="primary">MED10</name>
    <name evidence="10" type="ORF">IFR04_016154</name>
</gene>
<keyword evidence="7 9" id="KW-0539">Nucleus</keyword>
<organism evidence="10 11">
    <name type="scientific">Cadophora malorum</name>
    <dbReference type="NCBI Taxonomy" id="108018"/>
    <lineage>
        <taxon>Eukaryota</taxon>
        <taxon>Fungi</taxon>
        <taxon>Dikarya</taxon>
        <taxon>Ascomycota</taxon>
        <taxon>Pezizomycotina</taxon>
        <taxon>Leotiomycetes</taxon>
        <taxon>Helotiales</taxon>
        <taxon>Ploettnerulaceae</taxon>
        <taxon>Cadophora</taxon>
    </lineage>
</organism>
<evidence type="ECO:0000256" key="1">
    <source>
        <dbReference type="ARBA" id="ARBA00004123"/>
    </source>
</evidence>
<keyword evidence="5 9" id="KW-0010">Activator</keyword>
<reference evidence="10" key="1">
    <citation type="submission" date="2021-02" db="EMBL/GenBank/DDBJ databases">
        <title>Genome sequence Cadophora malorum strain M34.</title>
        <authorList>
            <person name="Stefanovic E."/>
            <person name="Vu D."/>
            <person name="Scully C."/>
            <person name="Dijksterhuis J."/>
            <person name="Roader J."/>
            <person name="Houbraken J."/>
        </authorList>
    </citation>
    <scope>NUCLEOTIDE SEQUENCE</scope>
    <source>
        <strain evidence="10">M34</strain>
    </source>
</reference>
<protein>
    <recommendedName>
        <fullName evidence="3 9">Mediator of RNA polymerase II transcription subunit 10</fullName>
    </recommendedName>
    <alternativeName>
        <fullName evidence="8 9">Mediator complex subunit 10</fullName>
    </alternativeName>
</protein>
<comment type="caution">
    <text evidence="10">The sequence shown here is derived from an EMBL/GenBank/DDBJ whole genome shotgun (WGS) entry which is preliminary data.</text>
</comment>
<dbReference type="GO" id="GO:0016592">
    <property type="term" value="C:mediator complex"/>
    <property type="evidence" value="ECO:0007669"/>
    <property type="project" value="InterPro"/>
</dbReference>
<comment type="subunit">
    <text evidence="9">Component of the Mediator complex.</text>
</comment>
<dbReference type="PANTHER" id="PTHR13345:SF13">
    <property type="entry name" value="MEDIATOR OF RNA POLYMERASE II TRANSCRIPTION SUBUNIT 10"/>
    <property type="match status" value="1"/>
</dbReference>
<evidence type="ECO:0000256" key="3">
    <source>
        <dbReference type="ARBA" id="ARBA00019617"/>
    </source>
</evidence>
<evidence type="ECO:0000313" key="11">
    <source>
        <dbReference type="Proteomes" id="UP000664132"/>
    </source>
</evidence>
<dbReference type="InterPro" id="IPR019145">
    <property type="entry name" value="Mediator_Med10"/>
</dbReference>
<dbReference type="PANTHER" id="PTHR13345">
    <property type="entry name" value="MEDIATOR OF RNA POLYMERASE II TRANSCRIPTION SUBUNIT 10"/>
    <property type="match status" value="1"/>
</dbReference>
<dbReference type="GO" id="GO:0006357">
    <property type="term" value="P:regulation of transcription by RNA polymerase II"/>
    <property type="evidence" value="ECO:0007669"/>
    <property type="project" value="InterPro"/>
</dbReference>
<evidence type="ECO:0000313" key="10">
    <source>
        <dbReference type="EMBL" id="KAG4410711.1"/>
    </source>
</evidence>
<name>A0A8H7VXT9_9HELO</name>
<dbReference type="EMBL" id="JAFJYH010000609">
    <property type="protein sequence ID" value="KAG4410711.1"/>
    <property type="molecule type" value="Genomic_DNA"/>
</dbReference>
<evidence type="ECO:0000256" key="8">
    <source>
        <dbReference type="ARBA" id="ARBA00032004"/>
    </source>
</evidence>
<sequence>MRLRIMAPVSDQDVVEKQVKEAIQDLYQIMVQTNAYDLTSRPSNQVLEAAFKQLDSQLLKIHNTASHATTLPSIPPELIQYVDNGRNPDIYTREFVELARKGNQLMKGKMDAFSSFRNILANEMGITMPEIRDDVVKVVLATGGKEEVVGREKAEAEGH</sequence>
<evidence type="ECO:0000256" key="2">
    <source>
        <dbReference type="ARBA" id="ARBA00005389"/>
    </source>
</evidence>
<accession>A0A8H7VXT9</accession>
<dbReference type="GO" id="GO:0003712">
    <property type="term" value="F:transcription coregulator activity"/>
    <property type="evidence" value="ECO:0007669"/>
    <property type="project" value="InterPro"/>
</dbReference>
<dbReference type="OrthoDB" id="337270at2759"/>
<evidence type="ECO:0000256" key="9">
    <source>
        <dbReference type="RuleBase" id="RU364146"/>
    </source>
</evidence>
<dbReference type="Pfam" id="PF09748">
    <property type="entry name" value="Med10"/>
    <property type="match status" value="1"/>
</dbReference>
<keyword evidence="4 9" id="KW-0805">Transcription regulation</keyword>
<keyword evidence="6 9" id="KW-0804">Transcription</keyword>
<comment type="function">
    <text evidence="9">Component of the Mediator complex, a coactivator involved in the regulated transcription of nearly all RNA polymerase II-dependent genes. Mediator functions as a bridge to convey information from gene-specific regulatory proteins to the basal RNA polymerase II transcription machinery. Mediator is recruited to promoters by direct interactions with regulatory proteins and serves as a scaffold for the assembly of a functional preinitiation complex with RNA polymerase II and the general transcription factors.</text>
</comment>
<comment type="subcellular location">
    <subcellularLocation>
        <location evidence="1 9">Nucleus</location>
    </subcellularLocation>
</comment>
<keyword evidence="11" id="KW-1185">Reference proteome</keyword>
<evidence type="ECO:0000256" key="6">
    <source>
        <dbReference type="ARBA" id="ARBA00023163"/>
    </source>
</evidence>
<evidence type="ECO:0000256" key="5">
    <source>
        <dbReference type="ARBA" id="ARBA00023159"/>
    </source>
</evidence>
<evidence type="ECO:0000256" key="4">
    <source>
        <dbReference type="ARBA" id="ARBA00023015"/>
    </source>
</evidence>
<dbReference type="AlphaFoldDB" id="A0A8H7VXT9"/>
<evidence type="ECO:0000256" key="7">
    <source>
        <dbReference type="ARBA" id="ARBA00023242"/>
    </source>
</evidence>
<proteinExistence type="inferred from homology"/>
<comment type="similarity">
    <text evidence="2 9">Belongs to the Mediator complex subunit 10 family.</text>
</comment>